<comment type="caution">
    <text evidence="8">The sequence shown here is derived from an EMBL/GenBank/DDBJ whole genome shotgun (WGS) entry which is preliminary data.</text>
</comment>
<keyword evidence="5 6" id="KW-0472">Membrane</keyword>
<feature type="transmembrane region" description="Helical" evidence="6">
    <location>
        <begin position="179"/>
        <end position="199"/>
    </location>
</feature>
<feature type="transmembrane region" description="Helical" evidence="6">
    <location>
        <begin position="242"/>
        <end position="261"/>
    </location>
</feature>
<gene>
    <name evidence="8" type="ORF">UV91_C0004G0058</name>
</gene>
<dbReference type="EMBL" id="LCGH01000004">
    <property type="protein sequence ID" value="KKT11589.1"/>
    <property type="molecule type" value="Genomic_DNA"/>
</dbReference>
<evidence type="ECO:0000259" key="7">
    <source>
        <dbReference type="Pfam" id="PF00892"/>
    </source>
</evidence>
<reference evidence="8 9" key="1">
    <citation type="journal article" date="2015" name="Nature">
        <title>rRNA introns, odd ribosomes, and small enigmatic genomes across a large radiation of phyla.</title>
        <authorList>
            <person name="Brown C.T."/>
            <person name="Hug L.A."/>
            <person name="Thomas B.C."/>
            <person name="Sharon I."/>
            <person name="Castelle C.J."/>
            <person name="Singh A."/>
            <person name="Wilkins M.J."/>
            <person name="Williams K.H."/>
            <person name="Banfield J.F."/>
        </authorList>
    </citation>
    <scope>NUCLEOTIDE SEQUENCE [LARGE SCALE GENOMIC DNA]</scope>
</reference>
<evidence type="ECO:0000256" key="2">
    <source>
        <dbReference type="ARBA" id="ARBA00022475"/>
    </source>
</evidence>
<keyword evidence="3 6" id="KW-0812">Transmembrane</keyword>
<accession>A0A0G1HL64</accession>
<dbReference type="InterPro" id="IPR000620">
    <property type="entry name" value="EamA_dom"/>
</dbReference>
<dbReference type="InterPro" id="IPR050638">
    <property type="entry name" value="AA-Vitamin_Transporters"/>
</dbReference>
<feature type="transmembrane region" description="Helical" evidence="6">
    <location>
        <begin position="38"/>
        <end position="55"/>
    </location>
</feature>
<feature type="transmembrane region" description="Helical" evidence="6">
    <location>
        <begin position="67"/>
        <end position="86"/>
    </location>
</feature>
<protein>
    <recommendedName>
        <fullName evidence="7">EamA domain-containing protein</fullName>
    </recommendedName>
</protein>
<evidence type="ECO:0000256" key="4">
    <source>
        <dbReference type="ARBA" id="ARBA00022989"/>
    </source>
</evidence>
<proteinExistence type="predicted"/>
<feature type="transmembrane region" description="Helical" evidence="6">
    <location>
        <begin position="9"/>
        <end position="32"/>
    </location>
</feature>
<feature type="domain" description="EamA" evidence="7">
    <location>
        <begin position="7"/>
        <end position="140"/>
    </location>
</feature>
<dbReference type="PANTHER" id="PTHR32322">
    <property type="entry name" value="INNER MEMBRANE TRANSPORTER"/>
    <property type="match status" value="1"/>
</dbReference>
<feature type="transmembrane region" description="Helical" evidence="6">
    <location>
        <begin position="124"/>
        <end position="141"/>
    </location>
</feature>
<evidence type="ECO:0000256" key="3">
    <source>
        <dbReference type="ARBA" id="ARBA00022692"/>
    </source>
</evidence>
<feature type="transmembrane region" description="Helical" evidence="6">
    <location>
        <begin position="98"/>
        <end position="117"/>
    </location>
</feature>
<dbReference type="GO" id="GO:0005886">
    <property type="term" value="C:plasma membrane"/>
    <property type="evidence" value="ECO:0007669"/>
    <property type="project" value="UniProtKB-SubCell"/>
</dbReference>
<feature type="transmembrane region" description="Helical" evidence="6">
    <location>
        <begin position="267"/>
        <end position="285"/>
    </location>
</feature>
<dbReference type="PANTHER" id="PTHR32322:SF18">
    <property type="entry name" value="S-ADENOSYLMETHIONINE_S-ADENOSYLHOMOCYSTEINE TRANSPORTER"/>
    <property type="match status" value="1"/>
</dbReference>
<dbReference type="AlphaFoldDB" id="A0A0G1HL64"/>
<dbReference type="Proteomes" id="UP000033907">
    <property type="component" value="Unassembled WGS sequence"/>
</dbReference>
<organism evidence="8 9">
    <name type="scientific">Candidatus Nomurabacteria bacterium GW2011_GWF2_43_24</name>
    <dbReference type="NCBI Taxonomy" id="1618778"/>
    <lineage>
        <taxon>Bacteria</taxon>
        <taxon>Candidatus Nomuraibacteriota</taxon>
    </lineage>
</organism>
<evidence type="ECO:0000256" key="1">
    <source>
        <dbReference type="ARBA" id="ARBA00004651"/>
    </source>
</evidence>
<feature type="transmembrane region" description="Helical" evidence="6">
    <location>
        <begin position="147"/>
        <end position="167"/>
    </location>
</feature>
<feature type="domain" description="EamA" evidence="7">
    <location>
        <begin position="149"/>
        <end position="283"/>
    </location>
</feature>
<feature type="transmembrane region" description="Helical" evidence="6">
    <location>
        <begin position="211"/>
        <end position="230"/>
    </location>
</feature>
<dbReference type="Pfam" id="PF00892">
    <property type="entry name" value="EamA"/>
    <property type="match status" value="2"/>
</dbReference>
<dbReference type="InterPro" id="IPR037185">
    <property type="entry name" value="EmrE-like"/>
</dbReference>
<dbReference type="SUPFAM" id="SSF103481">
    <property type="entry name" value="Multidrug resistance efflux transporter EmrE"/>
    <property type="match status" value="2"/>
</dbReference>
<comment type="subcellular location">
    <subcellularLocation>
        <location evidence="1">Cell membrane</location>
        <topology evidence="1">Multi-pass membrane protein</topology>
    </subcellularLocation>
</comment>
<keyword evidence="4 6" id="KW-1133">Transmembrane helix</keyword>
<keyword evidence="2" id="KW-1003">Cell membrane</keyword>
<name>A0A0G1HL64_9BACT</name>
<sequence length="296" mass="33030">MNQDRQGELLILLGAIFWGLFPVITILSLNYLSPLASLAWSTLFSIPVFALILGFKKNWKEITDPSALRDILLMTFFTGILYYVLLFSGLRHTSAGNAGIIALTEVFFSFLLFHVWHKDYISKGHIIGSCLMLLGAIVVLYPNLTEFKIGDILILLAAFIAPFGNFFQQRARKKVSSETILFVRSLIATPFLFAIAYVFGQTSTLSGVRESVFLLLLNGLVLFGFTKILWVEGIHRISVTKANALSSINPLVTLLFAWLLLSNVPTVWQILSLAPMISGLILLGINKRPVEEKIYN</sequence>
<evidence type="ECO:0000313" key="8">
    <source>
        <dbReference type="EMBL" id="KKT11589.1"/>
    </source>
</evidence>
<evidence type="ECO:0000313" key="9">
    <source>
        <dbReference type="Proteomes" id="UP000033907"/>
    </source>
</evidence>
<evidence type="ECO:0000256" key="6">
    <source>
        <dbReference type="SAM" id="Phobius"/>
    </source>
</evidence>
<evidence type="ECO:0000256" key="5">
    <source>
        <dbReference type="ARBA" id="ARBA00023136"/>
    </source>
</evidence>